<evidence type="ECO:0008006" key="4">
    <source>
        <dbReference type="Google" id="ProtNLM"/>
    </source>
</evidence>
<evidence type="ECO:0000313" key="3">
    <source>
        <dbReference type="Proteomes" id="UP000198765"/>
    </source>
</evidence>
<feature type="transmembrane region" description="Helical" evidence="1">
    <location>
        <begin position="21"/>
        <end position="45"/>
    </location>
</feature>
<gene>
    <name evidence="2" type="ORF">GA0070621_1523</name>
</gene>
<sequence length="594" mass="63576">MTDSGVTRRRRRRSRRQTRVRVRRILLTGLVVVSLLLTTGGWVAFRGWQARAHLLNAAGLARELSSQVVGGDAGRAQRTLAALQEQAGAARGATGDPGWWVAQRAPYAGDDLTAVRQIAVAVDDLARLAFPTLLRIDLASLVPRQGNLDLARLRAVSAEVSAADRAVRETDARLRRVPSGRLVGQVRDALDGLRTELDRLAGLTAAADQGARLLPPLLGADGPRRYLLVSQNPAELRSTGGMFGAYAVLSAENGRIRLAEQGTSTGLGRFDPPLRVSQEMRALWSDLPGTFPADVNLSPDFPAAAALYREMVRRKTGTTVDGVLAVDPVALSYLLGVIGPVTVPGRPALAASTAVRTLLSDSYRTLGVQAQDDYFAKAAAAVFTEFFTKTADPRELLTVFNRSVTERRILFWSARPEEQRVLGNSRLTGTLPETDTVPTVGVFLNDGSGAKLGYYLRFSATLTVGDCQSDGRRELRLRVTVHSTAPKSGLDESVTGLALSGDPYTARTFVSVYTPTGGTVLGGRLDGRDTAMGSGTDRRRQVTVANVEVKPGRTRTLDVSLLTGTTASGTPELVLTPTVTPWTTQVATAPSCEQ</sequence>
<keyword evidence="3" id="KW-1185">Reference proteome</keyword>
<dbReference type="EMBL" id="LT594324">
    <property type="protein sequence ID" value="SBT42472.1"/>
    <property type="molecule type" value="Genomic_DNA"/>
</dbReference>
<reference evidence="2 3" key="1">
    <citation type="submission" date="2016-06" db="EMBL/GenBank/DDBJ databases">
        <authorList>
            <person name="Kjaerup R.B."/>
            <person name="Dalgaard T.S."/>
            <person name="Juul-Madsen H.R."/>
        </authorList>
    </citation>
    <scope>NUCLEOTIDE SEQUENCE [LARGE SCALE GENOMIC DNA]</scope>
    <source>
        <strain evidence="2 3">DSM 45248</strain>
    </source>
</reference>
<protein>
    <recommendedName>
        <fullName evidence="4">DUF4012 domain-containing protein</fullName>
    </recommendedName>
</protein>
<dbReference type="Pfam" id="PF13196">
    <property type="entry name" value="DUF4012"/>
    <property type="match status" value="1"/>
</dbReference>
<dbReference type="InterPro" id="IPR025101">
    <property type="entry name" value="DUF4012"/>
</dbReference>
<accession>A0A1A8ZF90</accession>
<dbReference type="Proteomes" id="UP000198765">
    <property type="component" value="Chromosome I"/>
</dbReference>
<keyword evidence="1" id="KW-1133">Transmembrane helix</keyword>
<organism evidence="2 3">
    <name type="scientific">Micromonospora narathiwatensis</name>
    <dbReference type="NCBI Taxonomy" id="299146"/>
    <lineage>
        <taxon>Bacteria</taxon>
        <taxon>Bacillati</taxon>
        <taxon>Actinomycetota</taxon>
        <taxon>Actinomycetes</taxon>
        <taxon>Micromonosporales</taxon>
        <taxon>Micromonosporaceae</taxon>
        <taxon>Micromonospora</taxon>
    </lineage>
</organism>
<keyword evidence="1" id="KW-0472">Membrane</keyword>
<name>A0A1A8ZF90_9ACTN</name>
<keyword evidence="1" id="KW-0812">Transmembrane</keyword>
<dbReference type="PATRIC" id="fig|299146.4.peg.1575"/>
<dbReference type="AlphaFoldDB" id="A0A1A8ZF90"/>
<evidence type="ECO:0000313" key="2">
    <source>
        <dbReference type="EMBL" id="SBT42472.1"/>
    </source>
</evidence>
<evidence type="ECO:0000256" key="1">
    <source>
        <dbReference type="SAM" id="Phobius"/>
    </source>
</evidence>
<proteinExistence type="predicted"/>